<dbReference type="AlphaFoldDB" id="A0A1Z5KMN8"/>
<feature type="compositionally biased region" description="Polar residues" evidence="1">
    <location>
        <begin position="175"/>
        <end position="184"/>
    </location>
</feature>
<organism evidence="2 3">
    <name type="scientific">Fistulifera solaris</name>
    <name type="common">Oleaginous diatom</name>
    <dbReference type="NCBI Taxonomy" id="1519565"/>
    <lineage>
        <taxon>Eukaryota</taxon>
        <taxon>Sar</taxon>
        <taxon>Stramenopiles</taxon>
        <taxon>Ochrophyta</taxon>
        <taxon>Bacillariophyta</taxon>
        <taxon>Bacillariophyceae</taxon>
        <taxon>Bacillariophycidae</taxon>
        <taxon>Naviculales</taxon>
        <taxon>Naviculaceae</taxon>
        <taxon>Fistulifera</taxon>
    </lineage>
</organism>
<feature type="region of interest" description="Disordered" evidence="1">
    <location>
        <begin position="16"/>
        <end position="36"/>
    </location>
</feature>
<feature type="region of interest" description="Disordered" evidence="1">
    <location>
        <begin position="77"/>
        <end position="107"/>
    </location>
</feature>
<feature type="region of interest" description="Disordered" evidence="1">
    <location>
        <begin position="159"/>
        <end position="184"/>
    </location>
</feature>
<gene>
    <name evidence="2" type="ORF">FisN_13Hu368</name>
</gene>
<feature type="compositionally biased region" description="Polar residues" evidence="1">
    <location>
        <begin position="88"/>
        <end position="103"/>
    </location>
</feature>
<dbReference type="Proteomes" id="UP000198406">
    <property type="component" value="Unassembled WGS sequence"/>
</dbReference>
<name>A0A1Z5KMN8_FISSO</name>
<proteinExistence type="predicted"/>
<evidence type="ECO:0000313" key="2">
    <source>
        <dbReference type="EMBL" id="GAX27546.1"/>
    </source>
</evidence>
<feature type="compositionally biased region" description="Low complexity" evidence="1">
    <location>
        <begin position="77"/>
        <end position="87"/>
    </location>
</feature>
<protein>
    <submittedName>
        <fullName evidence="2">Uncharacterized protein</fullName>
    </submittedName>
</protein>
<reference evidence="2 3" key="1">
    <citation type="journal article" date="2015" name="Plant Cell">
        <title>Oil accumulation by the oleaginous diatom Fistulifera solaris as revealed by the genome and transcriptome.</title>
        <authorList>
            <person name="Tanaka T."/>
            <person name="Maeda Y."/>
            <person name="Veluchamy A."/>
            <person name="Tanaka M."/>
            <person name="Abida H."/>
            <person name="Marechal E."/>
            <person name="Bowler C."/>
            <person name="Muto M."/>
            <person name="Sunaga Y."/>
            <person name="Tanaka M."/>
            <person name="Yoshino T."/>
            <person name="Taniguchi T."/>
            <person name="Fukuda Y."/>
            <person name="Nemoto M."/>
            <person name="Matsumoto M."/>
            <person name="Wong P.S."/>
            <person name="Aburatani S."/>
            <person name="Fujibuchi W."/>
        </authorList>
    </citation>
    <scope>NUCLEOTIDE SEQUENCE [LARGE SCALE GENOMIC DNA]</scope>
    <source>
        <strain evidence="2 3">JPCC DA0580</strain>
    </source>
</reference>
<comment type="caution">
    <text evidence="2">The sequence shown here is derived from an EMBL/GenBank/DDBJ whole genome shotgun (WGS) entry which is preliminary data.</text>
</comment>
<evidence type="ECO:0000313" key="3">
    <source>
        <dbReference type="Proteomes" id="UP000198406"/>
    </source>
</evidence>
<dbReference type="EMBL" id="BDSP01000259">
    <property type="protein sequence ID" value="GAX27546.1"/>
    <property type="molecule type" value="Genomic_DNA"/>
</dbReference>
<sequence>MQASFSSSHLYHDIHSSDLLPPSIPQRQVSSGEYNGCCDKNATLQASSSSREVGSPSIGKRNALSNQSSYFSKYTSSSSLHSSDSASMLTNTDPSNHSTSSEHSIFGKPMATRRSLLEEDDNENQCVVFMKDQFTTPRQNKPPALMDGHRWVHSSDILDPSSSSEWTMPLKPQRRTSLCSAMNK</sequence>
<evidence type="ECO:0000256" key="1">
    <source>
        <dbReference type="SAM" id="MobiDB-lite"/>
    </source>
</evidence>
<dbReference type="InParanoid" id="A0A1Z5KMN8"/>
<accession>A0A1Z5KMN8</accession>
<keyword evidence="3" id="KW-1185">Reference proteome</keyword>